<protein>
    <submittedName>
        <fullName evidence="2">Uncharacterized protein</fullName>
    </submittedName>
</protein>
<dbReference type="EMBL" id="QTUB01000001">
    <property type="protein sequence ID" value="REF27212.1"/>
    <property type="molecule type" value="Genomic_DNA"/>
</dbReference>
<feature type="transmembrane region" description="Helical" evidence="1">
    <location>
        <begin position="133"/>
        <end position="152"/>
    </location>
</feature>
<organism evidence="2 3">
    <name type="scientific">Xenorhabdus cabanillasii</name>
    <dbReference type="NCBI Taxonomy" id="351673"/>
    <lineage>
        <taxon>Bacteria</taxon>
        <taxon>Pseudomonadati</taxon>
        <taxon>Pseudomonadota</taxon>
        <taxon>Gammaproteobacteria</taxon>
        <taxon>Enterobacterales</taxon>
        <taxon>Morganellaceae</taxon>
        <taxon>Xenorhabdus</taxon>
    </lineage>
</organism>
<keyword evidence="1" id="KW-1133">Transmembrane helix</keyword>
<keyword evidence="3" id="KW-1185">Reference proteome</keyword>
<proteinExistence type="predicted"/>
<feature type="transmembrane region" description="Helical" evidence="1">
    <location>
        <begin position="34"/>
        <end position="54"/>
    </location>
</feature>
<keyword evidence="1" id="KW-0472">Membrane</keyword>
<accession>A0A3D9UCK9</accession>
<dbReference type="Proteomes" id="UP000256294">
    <property type="component" value="Unassembled WGS sequence"/>
</dbReference>
<name>A0A3D9UCK9_9GAMM</name>
<comment type="caution">
    <text evidence="2">The sequence shown here is derived from an EMBL/GenBank/DDBJ whole genome shotgun (WGS) entry which is preliminary data.</text>
</comment>
<evidence type="ECO:0000313" key="3">
    <source>
        <dbReference type="Proteomes" id="UP000256294"/>
    </source>
</evidence>
<dbReference type="AlphaFoldDB" id="A0A3D9UCK9"/>
<gene>
    <name evidence="2" type="ORF">BDD26_1961</name>
</gene>
<sequence length="154" mass="18667">MKRCCHCQRSLEFSKIKRDIKNYARNMNQWWKKLQHYSIAEWSLLVGIGCWGIPNQTAQMIAFLLSLMFFFDKLVSINHKSSFTKMEKRIIKKIKISNLSYHERTVLFGKLDNVRRFRSIWNSWYIFKKNWKFMAGYTFLFASFLFQLRASYFG</sequence>
<evidence type="ECO:0000313" key="2">
    <source>
        <dbReference type="EMBL" id="REF27212.1"/>
    </source>
</evidence>
<reference evidence="2 3" key="1">
    <citation type="submission" date="2018-08" db="EMBL/GenBank/DDBJ databases">
        <title>Genomic Encyclopedia of Archaeal and Bacterial Type Strains, Phase II (KMG-II): from individual species to whole genera.</title>
        <authorList>
            <person name="Goeker M."/>
        </authorList>
    </citation>
    <scope>NUCLEOTIDE SEQUENCE [LARGE SCALE GENOMIC DNA]</scope>
    <source>
        <strain evidence="2 3">DSM 17905</strain>
    </source>
</reference>
<evidence type="ECO:0000256" key="1">
    <source>
        <dbReference type="SAM" id="Phobius"/>
    </source>
</evidence>
<keyword evidence="1" id="KW-0812">Transmembrane</keyword>